<keyword evidence="1" id="KW-0472">Membrane</keyword>
<keyword evidence="4" id="KW-1185">Reference proteome</keyword>
<dbReference type="Pfam" id="PF07811">
    <property type="entry name" value="TadE"/>
    <property type="match status" value="1"/>
</dbReference>
<dbReference type="InterPro" id="IPR012495">
    <property type="entry name" value="TadE-like_dom"/>
</dbReference>
<gene>
    <name evidence="3" type="ORF">GCM10009102_04970</name>
</gene>
<evidence type="ECO:0000313" key="4">
    <source>
        <dbReference type="Proteomes" id="UP001500238"/>
    </source>
</evidence>
<organism evidence="3 4">
    <name type="scientific">Sphingomonas insulae</name>
    <dbReference type="NCBI Taxonomy" id="424800"/>
    <lineage>
        <taxon>Bacteria</taxon>
        <taxon>Pseudomonadati</taxon>
        <taxon>Pseudomonadota</taxon>
        <taxon>Alphaproteobacteria</taxon>
        <taxon>Sphingomonadales</taxon>
        <taxon>Sphingomonadaceae</taxon>
        <taxon>Sphingomonas</taxon>
    </lineage>
</organism>
<reference evidence="3 4" key="1">
    <citation type="journal article" date="2019" name="Int. J. Syst. Evol. Microbiol.">
        <title>The Global Catalogue of Microorganisms (GCM) 10K type strain sequencing project: providing services to taxonomists for standard genome sequencing and annotation.</title>
        <authorList>
            <consortium name="The Broad Institute Genomics Platform"/>
            <consortium name="The Broad Institute Genome Sequencing Center for Infectious Disease"/>
            <person name="Wu L."/>
            <person name="Ma J."/>
        </authorList>
    </citation>
    <scope>NUCLEOTIDE SEQUENCE [LARGE SCALE GENOMIC DNA]</scope>
    <source>
        <strain evidence="3 4">JCM 14603</strain>
    </source>
</reference>
<evidence type="ECO:0000259" key="2">
    <source>
        <dbReference type="Pfam" id="PF07811"/>
    </source>
</evidence>
<evidence type="ECO:0000256" key="1">
    <source>
        <dbReference type="SAM" id="Phobius"/>
    </source>
</evidence>
<accession>A0ABN1HMP0</accession>
<name>A0ABN1HMP0_9SPHN</name>
<proteinExistence type="predicted"/>
<comment type="caution">
    <text evidence="3">The sequence shown here is derived from an EMBL/GenBank/DDBJ whole genome shotgun (WGS) entry which is preliminary data.</text>
</comment>
<sequence length="185" mass="19522">MSTLHRLAAAKPPTVIRRLTANSRGAAVLEFALVAIPFFAVVFAALGTSLAYFAQQGLESAAASAGRSLLVGDTQTASPSKAQFKTSVCAKLPGYMRCPNLLVSVDRSVDFATVGTASPTITFNSDGTPADSMPYNLGAPGDIVTLRLYYVWQLPSVNLGYDIGNLSKGRRLLIATSVAQTEQYS</sequence>
<feature type="transmembrane region" description="Helical" evidence="1">
    <location>
        <begin position="27"/>
        <end position="54"/>
    </location>
</feature>
<dbReference type="EMBL" id="BAAAES010000002">
    <property type="protein sequence ID" value="GAA0659554.1"/>
    <property type="molecule type" value="Genomic_DNA"/>
</dbReference>
<dbReference type="Proteomes" id="UP001500238">
    <property type="component" value="Unassembled WGS sequence"/>
</dbReference>
<keyword evidence="1" id="KW-1133">Transmembrane helix</keyword>
<evidence type="ECO:0000313" key="3">
    <source>
        <dbReference type="EMBL" id="GAA0659554.1"/>
    </source>
</evidence>
<keyword evidence="1" id="KW-0812">Transmembrane</keyword>
<protein>
    <recommendedName>
        <fullName evidence="2">TadE-like domain-containing protein</fullName>
    </recommendedName>
</protein>
<dbReference type="RefSeq" id="WP_163957051.1">
    <property type="nucleotide sequence ID" value="NZ_BAAAES010000002.1"/>
</dbReference>
<feature type="domain" description="TadE-like" evidence="2">
    <location>
        <begin position="25"/>
        <end position="67"/>
    </location>
</feature>